<reference evidence="3 4" key="1">
    <citation type="submission" date="2024-02" db="EMBL/GenBank/DDBJ databases">
        <title>De novo assembly and annotation of 12 fungi associated with fruit tree decline syndrome in Ontario, Canada.</title>
        <authorList>
            <person name="Sulman M."/>
            <person name="Ellouze W."/>
            <person name="Ilyukhin E."/>
        </authorList>
    </citation>
    <scope>NUCLEOTIDE SEQUENCE [LARGE SCALE GENOMIC DNA]</scope>
    <source>
        <strain evidence="3 4">M97-236</strain>
    </source>
</reference>
<comment type="caution">
    <text evidence="3">The sequence shown here is derived from an EMBL/GenBank/DDBJ whole genome shotgun (WGS) entry which is preliminary data.</text>
</comment>
<dbReference type="InterPro" id="IPR011990">
    <property type="entry name" value="TPR-like_helical_dom_sf"/>
</dbReference>
<feature type="region of interest" description="Disordered" evidence="1">
    <location>
        <begin position="186"/>
        <end position="206"/>
    </location>
</feature>
<name>A0ABR3RK15_9PLEO</name>
<sequence length="928" mass="104930">MSTLAKVIMQGDQAIEIYVEDAKLHTKNDGPLSPPLEPHDFEELWDDVRANAEIIQETPDESTQNQSNIESNLQGPRRRRVRTREQDPNFTATKLQDVYTVAREDSQLVEKQFETLDRYLPRKIVNETRDHTEDCVRQGDPEGATKVLETTLETLKEEFNKQGHHDPTPWRVSMAEILIEQGQRQEARNVLSKIPSDDQQPTGPDAEYKRTMDELVEMLETKLDLFRRAEYWDKARETGEKIHSIDPSYFDLDKPMDRFKQVRRILCAGVVKEVDAQKATECRARNDFLSEALEIYNHGCFLSEAYYKLFDANVTPLSVFDHPHCANIFISAARICYYFDSTGYATMPRSFVCKGPDLTCMDWKHQALYFLEKGKARALLDTMVAEDIPLPRMARVADAAHNMLVQRRSGTSSASSSRASTLSLPVSQLHTLRDSDFASRGHRHIRSDSMIQTEITSHLRFADQSLRVETSNLSASEASSLAPSPAGTRSPVLTREESIRVRARLTWRRYLEWAVAQANPSLDNIPPDTLLVEFALSSTAPCGIIVIVAATDAVNTVQWKEADTHEIRRCIAGLRKSMETLDSRTVPLCQTGSNDPEQISSTASQERLVTLLRDVVVAPVQPHLEGKKKLIIVPSGDLAHVPWRIFFDLPVTVVPSLGIWARLRNQKTAQSAKVPKVSVVSTAPEDKEKARNDEAGYVRNIPFSRIEALYIAKRHEQLPFLADGKDRSDLEAAAEDARILHICAHSNFDSKSPMSSSLELFNEPFTIRDWHRSSIKAELVVFSSCLSGVSRAYDSGSTIGFAHILLGTGTKAFIGSLWKVHDVATLLLMTMFYEELMKPLPAVDALFEAQNRMRNLTDDQLLEVIDDLKHYALSHRGIEEYVINAGYYIHLLKQTKAEEWRQEKYWAAFVLTGYGFNEIYPASNEQSS</sequence>
<dbReference type="Pfam" id="PF12770">
    <property type="entry name" value="CHAT"/>
    <property type="match status" value="1"/>
</dbReference>
<evidence type="ECO:0000313" key="3">
    <source>
        <dbReference type="EMBL" id="KAL1604513.1"/>
    </source>
</evidence>
<evidence type="ECO:0000259" key="2">
    <source>
        <dbReference type="Pfam" id="PF12770"/>
    </source>
</evidence>
<organism evidence="3 4">
    <name type="scientific">Nothophoma quercina</name>
    <dbReference type="NCBI Taxonomy" id="749835"/>
    <lineage>
        <taxon>Eukaryota</taxon>
        <taxon>Fungi</taxon>
        <taxon>Dikarya</taxon>
        <taxon>Ascomycota</taxon>
        <taxon>Pezizomycotina</taxon>
        <taxon>Dothideomycetes</taxon>
        <taxon>Pleosporomycetidae</taxon>
        <taxon>Pleosporales</taxon>
        <taxon>Pleosporineae</taxon>
        <taxon>Didymellaceae</taxon>
        <taxon>Nothophoma</taxon>
    </lineage>
</organism>
<accession>A0ABR3RK15</accession>
<proteinExistence type="predicted"/>
<dbReference type="Gene3D" id="1.25.40.10">
    <property type="entry name" value="Tetratricopeptide repeat domain"/>
    <property type="match status" value="1"/>
</dbReference>
<protein>
    <recommendedName>
        <fullName evidence="2">CHAT domain-containing protein</fullName>
    </recommendedName>
</protein>
<dbReference type="EMBL" id="JAKIXB020000010">
    <property type="protein sequence ID" value="KAL1604513.1"/>
    <property type="molecule type" value="Genomic_DNA"/>
</dbReference>
<dbReference type="InterPro" id="IPR024983">
    <property type="entry name" value="CHAT_dom"/>
</dbReference>
<keyword evidence="4" id="KW-1185">Reference proteome</keyword>
<dbReference type="Proteomes" id="UP001521222">
    <property type="component" value="Unassembled WGS sequence"/>
</dbReference>
<feature type="region of interest" description="Disordered" evidence="1">
    <location>
        <begin position="57"/>
        <end position="85"/>
    </location>
</feature>
<gene>
    <name evidence="3" type="ORF">SLS59_003706</name>
</gene>
<evidence type="ECO:0000256" key="1">
    <source>
        <dbReference type="SAM" id="MobiDB-lite"/>
    </source>
</evidence>
<feature type="domain" description="CHAT" evidence="2">
    <location>
        <begin position="608"/>
        <end position="913"/>
    </location>
</feature>
<feature type="compositionally biased region" description="Polar residues" evidence="1">
    <location>
        <begin position="61"/>
        <end position="74"/>
    </location>
</feature>
<evidence type="ECO:0000313" key="4">
    <source>
        <dbReference type="Proteomes" id="UP001521222"/>
    </source>
</evidence>